<organism evidence="2 3">
    <name type="scientific">Leucobacter komagatae</name>
    <dbReference type="NCBI Taxonomy" id="55969"/>
    <lineage>
        <taxon>Bacteria</taxon>
        <taxon>Bacillati</taxon>
        <taxon>Actinomycetota</taxon>
        <taxon>Actinomycetes</taxon>
        <taxon>Micrococcales</taxon>
        <taxon>Microbacteriaceae</taxon>
        <taxon>Leucobacter</taxon>
    </lineage>
</organism>
<evidence type="ECO:0000313" key="3">
    <source>
        <dbReference type="Proteomes" id="UP000032120"/>
    </source>
</evidence>
<proteinExistence type="predicted"/>
<dbReference type="Proteomes" id="UP000032120">
    <property type="component" value="Unassembled WGS sequence"/>
</dbReference>
<evidence type="ECO:0000313" key="2">
    <source>
        <dbReference type="EMBL" id="KIP51917.1"/>
    </source>
</evidence>
<dbReference type="RefSeq" id="WP_042544769.1">
    <property type="nucleotide sequence ID" value="NZ_JXSQ01000019.1"/>
</dbReference>
<comment type="caution">
    <text evidence="2">The sequence shown here is derived from an EMBL/GenBank/DDBJ whole genome shotgun (WGS) entry which is preliminary data.</text>
</comment>
<evidence type="ECO:0000256" key="1">
    <source>
        <dbReference type="SAM" id="SignalP"/>
    </source>
</evidence>
<dbReference type="AlphaFoldDB" id="A0A0D0ILB6"/>
<feature type="signal peptide" evidence="1">
    <location>
        <begin position="1"/>
        <end position="20"/>
    </location>
</feature>
<feature type="chain" id="PRO_5039385298" description="Lipoprotein" evidence="1">
    <location>
        <begin position="21"/>
        <end position="156"/>
    </location>
</feature>
<sequence length="156" mass="16265">MRPKVAAVVALVLVALLAGCASLLPDTFTREVPQKLSDADIGVVGVDASTSWEGFSKVITVRVQFGPDTITDEQFRGTLVAVSEGLGVNAGAKLMLSFRGQEFEPAEGVVEATQTLNRELGLSGGEALDGSLSLLLFSSGKDLQALVTEMQNAGLL</sequence>
<keyword evidence="3" id="KW-1185">Reference proteome</keyword>
<name>A0A0D0ILB6_9MICO</name>
<reference evidence="2 3" key="1">
    <citation type="submission" date="2015-01" db="EMBL/GenBank/DDBJ databases">
        <title>Draft genome sequence of Leucobacter komagatae strain VKM ST2845.</title>
        <authorList>
            <person name="Karlyshev A.V."/>
            <person name="Kudryashova E.B."/>
        </authorList>
    </citation>
    <scope>NUCLEOTIDE SEQUENCE [LARGE SCALE GENOMIC DNA]</scope>
    <source>
        <strain evidence="2 3">VKM ST2845</strain>
    </source>
</reference>
<dbReference type="EMBL" id="JXSQ01000019">
    <property type="protein sequence ID" value="KIP51917.1"/>
    <property type="molecule type" value="Genomic_DNA"/>
</dbReference>
<gene>
    <name evidence="2" type="ORF">SD72_12345</name>
</gene>
<accession>A0A0D0ILB6</accession>
<keyword evidence="1" id="KW-0732">Signal</keyword>
<evidence type="ECO:0008006" key="4">
    <source>
        <dbReference type="Google" id="ProtNLM"/>
    </source>
</evidence>
<protein>
    <recommendedName>
        <fullName evidence="4">Lipoprotein</fullName>
    </recommendedName>
</protein>
<dbReference type="PROSITE" id="PS51257">
    <property type="entry name" value="PROKAR_LIPOPROTEIN"/>
    <property type="match status" value="1"/>
</dbReference>